<organism evidence="1 2">
    <name type="scientific">Actinomyces massiliensis F0489</name>
    <dbReference type="NCBI Taxonomy" id="1125718"/>
    <lineage>
        <taxon>Bacteria</taxon>
        <taxon>Bacillati</taxon>
        <taxon>Actinomycetota</taxon>
        <taxon>Actinomycetes</taxon>
        <taxon>Actinomycetales</taxon>
        <taxon>Actinomycetaceae</taxon>
        <taxon>Actinomyces</taxon>
    </lineage>
</organism>
<dbReference type="EMBL" id="AKFT01000058">
    <property type="protein sequence ID" value="EJF46486.1"/>
    <property type="molecule type" value="Genomic_DNA"/>
</dbReference>
<protein>
    <submittedName>
        <fullName evidence="1">Uncharacterized protein</fullName>
    </submittedName>
</protein>
<dbReference type="OrthoDB" id="5122386at2"/>
<dbReference type="Proteomes" id="UP000002941">
    <property type="component" value="Unassembled WGS sequence"/>
</dbReference>
<comment type="caution">
    <text evidence="1">The sequence shown here is derived from an EMBL/GenBank/DDBJ whole genome shotgun (WGS) entry which is preliminary data.</text>
</comment>
<accession>J0XCQ9</accession>
<evidence type="ECO:0000313" key="1">
    <source>
        <dbReference type="EMBL" id="EJF46486.1"/>
    </source>
</evidence>
<dbReference type="RefSeq" id="WP_008730574.1">
    <property type="nucleotide sequence ID" value="NZ_AKFT01000058.1"/>
</dbReference>
<name>J0XCQ9_9ACTO</name>
<dbReference type="AlphaFoldDB" id="J0XCQ9"/>
<evidence type="ECO:0000313" key="2">
    <source>
        <dbReference type="Proteomes" id="UP000002941"/>
    </source>
</evidence>
<dbReference type="PATRIC" id="fig|1125718.3.peg.844"/>
<gene>
    <name evidence="1" type="ORF">HMPREF1318_1670</name>
</gene>
<keyword evidence="2" id="KW-1185">Reference proteome</keyword>
<reference evidence="1 2" key="1">
    <citation type="submission" date="2012-05" db="EMBL/GenBank/DDBJ databases">
        <authorList>
            <person name="Harkins D.M."/>
            <person name="Madupu R."/>
            <person name="Durkin A.S."/>
            <person name="Torralba M."/>
            <person name="Methe B."/>
            <person name="Sutton G.G."/>
            <person name="Nelson K.E."/>
        </authorList>
    </citation>
    <scope>NUCLEOTIDE SEQUENCE [LARGE SCALE GENOMIC DNA]</scope>
    <source>
        <strain evidence="1 2">F0489</strain>
    </source>
</reference>
<proteinExistence type="predicted"/>
<sequence>MAVTIRVGERIPDTSFYIALRNQDDSSLTLFATPQEVISTLSPGYLSEGAADDRRAFAARRNLAIAFIASAHDQMDINVASMSEAERMALSARGARAVTEVETWSDRAPLYVLATLYTPYTDAPLPAGEEVWAIDPYTEAGLVASLADAGLLDAWPVHEGQTWDGGAR</sequence>